<proteinExistence type="inferred from homology"/>
<keyword evidence="8" id="KW-0560">Oxidoreductase</keyword>
<protein>
    <submittedName>
        <fullName evidence="9">Putative sterigmatocystin biosynthesis P450 monooxygenase STCB-like protein 2</fullName>
    </submittedName>
</protein>
<evidence type="ECO:0000256" key="3">
    <source>
        <dbReference type="ARBA" id="ARBA00022617"/>
    </source>
</evidence>
<keyword evidence="3 7" id="KW-0349">Heme</keyword>
<evidence type="ECO:0000313" key="9">
    <source>
        <dbReference type="EMBL" id="OLN97909.1"/>
    </source>
</evidence>
<evidence type="ECO:0000256" key="5">
    <source>
        <dbReference type="ARBA" id="ARBA00023004"/>
    </source>
</evidence>
<dbReference type="PRINTS" id="PR00465">
    <property type="entry name" value="EP450IV"/>
</dbReference>
<gene>
    <name evidence="9" type="ORF">CCHL11_02622</name>
</gene>
<accession>A0A1Q8S8Z0</accession>
<feature type="binding site" description="axial binding residue" evidence="7">
    <location>
        <position position="241"/>
    </location>
    <ligand>
        <name>heme</name>
        <dbReference type="ChEBI" id="CHEBI:30413"/>
    </ligand>
    <ligandPart>
        <name>Fe</name>
        <dbReference type="ChEBI" id="CHEBI:18248"/>
    </ligandPart>
</feature>
<dbReference type="EMBL" id="MPGH01000002">
    <property type="protein sequence ID" value="OLN97909.1"/>
    <property type="molecule type" value="Genomic_DNA"/>
</dbReference>
<dbReference type="InterPro" id="IPR017972">
    <property type="entry name" value="Cyt_P450_CS"/>
</dbReference>
<comment type="caution">
    <text evidence="9">The sequence shown here is derived from an EMBL/GenBank/DDBJ whole genome shotgun (WGS) entry which is preliminary data.</text>
</comment>
<reference evidence="9 10" key="1">
    <citation type="submission" date="2016-11" db="EMBL/GenBank/DDBJ databases">
        <title>Draft Genome Assembly of Colletotrichum chlorophyti a pathogen of herbaceous plants.</title>
        <authorList>
            <person name="Gan P."/>
            <person name="Narusaka M."/>
            <person name="Tsushima A."/>
            <person name="Narusaka Y."/>
            <person name="Takano Y."/>
            <person name="Shirasu K."/>
        </authorList>
    </citation>
    <scope>NUCLEOTIDE SEQUENCE [LARGE SCALE GENOMIC DNA]</scope>
    <source>
        <strain evidence="9 10">NTL11</strain>
    </source>
</reference>
<dbReference type="PANTHER" id="PTHR24305:SF166">
    <property type="entry name" value="CYTOCHROME P450 12A4, MITOCHONDRIAL-RELATED"/>
    <property type="match status" value="1"/>
</dbReference>
<dbReference type="PRINTS" id="PR00385">
    <property type="entry name" value="P450"/>
</dbReference>
<dbReference type="InterPro" id="IPR002403">
    <property type="entry name" value="Cyt_P450_E_grp-IV"/>
</dbReference>
<dbReference type="SUPFAM" id="SSF48264">
    <property type="entry name" value="Cytochrome P450"/>
    <property type="match status" value="1"/>
</dbReference>
<evidence type="ECO:0000256" key="7">
    <source>
        <dbReference type="PIRSR" id="PIRSR602403-1"/>
    </source>
</evidence>
<evidence type="ECO:0000256" key="8">
    <source>
        <dbReference type="RuleBase" id="RU000461"/>
    </source>
</evidence>
<dbReference type="InterPro" id="IPR050121">
    <property type="entry name" value="Cytochrome_P450_monoxygenase"/>
</dbReference>
<dbReference type="GO" id="GO:0005506">
    <property type="term" value="F:iron ion binding"/>
    <property type="evidence" value="ECO:0007669"/>
    <property type="project" value="InterPro"/>
</dbReference>
<dbReference type="GO" id="GO:0020037">
    <property type="term" value="F:heme binding"/>
    <property type="evidence" value="ECO:0007669"/>
    <property type="project" value="InterPro"/>
</dbReference>
<evidence type="ECO:0000256" key="1">
    <source>
        <dbReference type="ARBA" id="ARBA00001971"/>
    </source>
</evidence>
<keyword evidence="10" id="KW-1185">Reference proteome</keyword>
<dbReference type="PROSITE" id="PS00086">
    <property type="entry name" value="CYTOCHROME_P450"/>
    <property type="match status" value="1"/>
</dbReference>
<evidence type="ECO:0000256" key="6">
    <source>
        <dbReference type="ARBA" id="ARBA00023033"/>
    </source>
</evidence>
<dbReference type="GO" id="GO:0016705">
    <property type="term" value="F:oxidoreductase activity, acting on paired donors, with incorporation or reduction of molecular oxygen"/>
    <property type="evidence" value="ECO:0007669"/>
    <property type="project" value="InterPro"/>
</dbReference>
<keyword evidence="4 7" id="KW-0479">Metal-binding</keyword>
<evidence type="ECO:0000256" key="2">
    <source>
        <dbReference type="ARBA" id="ARBA00010617"/>
    </source>
</evidence>
<dbReference type="Gene3D" id="1.10.630.10">
    <property type="entry name" value="Cytochrome P450"/>
    <property type="match status" value="2"/>
</dbReference>
<dbReference type="Proteomes" id="UP000186583">
    <property type="component" value="Unassembled WGS sequence"/>
</dbReference>
<dbReference type="InterPro" id="IPR001128">
    <property type="entry name" value="Cyt_P450"/>
</dbReference>
<dbReference type="Pfam" id="PF00067">
    <property type="entry name" value="p450"/>
    <property type="match status" value="1"/>
</dbReference>
<comment type="similarity">
    <text evidence="2 8">Belongs to the cytochrome P450 family.</text>
</comment>
<evidence type="ECO:0000313" key="10">
    <source>
        <dbReference type="Proteomes" id="UP000186583"/>
    </source>
</evidence>
<dbReference type="STRING" id="708187.A0A1Q8S8Z0"/>
<evidence type="ECO:0000256" key="4">
    <source>
        <dbReference type="ARBA" id="ARBA00022723"/>
    </source>
</evidence>
<keyword evidence="5 7" id="KW-0408">Iron</keyword>
<keyword evidence="6 8" id="KW-0503">Monooxygenase</keyword>
<sequence>MSKVPGPWYLKGTTALVKYHELKGTKRGWIHGLHLKYGPVVQIGRNEVSCASYTAAKQIYSSGNKKFRKTELYNLFQQDGHINLFTALDPGKHSEIRRALADRYSNSNVLRSKIMEAIAERAEPKHHDKVTKLHDELANASPDKGLETLPYLGAVVQEALRLWAPGTLPLPRHVSSKGAYIDGYYLPGNTIVESMSYSMHRVDTIIFPEAEDFVPERWLKSDGHTKRQRMFSAFGLGPRTCIGKQ</sequence>
<name>A0A1Q8S8Z0_9PEZI</name>
<dbReference type="InterPro" id="IPR036396">
    <property type="entry name" value="Cyt_P450_sf"/>
</dbReference>
<dbReference type="AlphaFoldDB" id="A0A1Q8S8Z0"/>
<organism evidence="9 10">
    <name type="scientific">Colletotrichum chlorophyti</name>
    <dbReference type="NCBI Taxonomy" id="708187"/>
    <lineage>
        <taxon>Eukaryota</taxon>
        <taxon>Fungi</taxon>
        <taxon>Dikarya</taxon>
        <taxon>Ascomycota</taxon>
        <taxon>Pezizomycotina</taxon>
        <taxon>Sordariomycetes</taxon>
        <taxon>Hypocreomycetidae</taxon>
        <taxon>Glomerellales</taxon>
        <taxon>Glomerellaceae</taxon>
        <taxon>Colletotrichum</taxon>
    </lineage>
</organism>
<dbReference type="PANTHER" id="PTHR24305">
    <property type="entry name" value="CYTOCHROME P450"/>
    <property type="match status" value="1"/>
</dbReference>
<dbReference type="GO" id="GO:0004497">
    <property type="term" value="F:monooxygenase activity"/>
    <property type="evidence" value="ECO:0007669"/>
    <property type="project" value="UniProtKB-KW"/>
</dbReference>
<dbReference type="OrthoDB" id="1470350at2759"/>
<comment type="cofactor">
    <cofactor evidence="1 7">
        <name>heme</name>
        <dbReference type="ChEBI" id="CHEBI:30413"/>
    </cofactor>
</comment>